<evidence type="ECO:0000256" key="1">
    <source>
        <dbReference type="SAM" id="Phobius"/>
    </source>
</evidence>
<feature type="transmembrane region" description="Helical" evidence="1">
    <location>
        <begin position="12"/>
        <end position="32"/>
    </location>
</feature>
<reference evidence="3" key="1">
    <citation type="submission" date="2017-04" db="EMBL/GenBank/DDBJ databases">
        <authorList>
            <person name="Varghese N."/>
            <person name="Submissions S."/>
        </authorList>
    </citation>
    <scope>NUCLEOTIDE SEQUENCE [LARGE SCALE GENOMIC DNA]</scope>
    <source>
        <strain evidence="3">DSM 16512</strain>
    </source>
</reference>
<protein>
    <submittedName>
        <fullName evidence="2">Uncharacterized protein</fullName>
    </submittedName>
</protein>
<keyword evidence="1" id="KW-1133">Transmembrane helix</keyword>
<dbReference type="OrthoDB" id="5348851at2"/>
<proteinExistence type="predicted"/>
<dbReference type="RefSeq" id="WP_084274853.1">
    <property type="nucleotide sequence ID" value="NZ_AP026671.1"/>
</dbReference>
<evidence type="ECO:0000313" key="3">
    <source>
        <dbReference type="Proteomes" id="UP000192602"/>
    </source>
</evidence>
<gene>
    <name evidence="2" type="ORF">SAMN05660197_0337</name>
</gene>
<evidence type="ECO:0000313" key="2">
    <source>
        <dbReference type="EMBL" id="SMC08580.1"/>
    </source>
</evidence>
<dbReference type="AlphaFoldDB" id="A0A1W1WRF1"/>
<name>A0A1W1WRF1_9BACT</name>
<dbReference type="STRING" id="1069081.SAMN05660197_0337"/>
<keyword evidence="1" id="KW-0812">Transmembrane</keyword>
<dbReference type="Proteomes" id="UP000192602">
    <property type="component" value="Unassembled WGS sequence"/>
</dbReference>
<keyword evidence="3" id="KW-1185">Reference proteome</keyword>
<feature type="transmembrane region" description="Helical" evidence="1">
    <location>
        <begin position="38"/>
        <end position="57"/>
    </location>
</feature>
<dbReference type="EMBL" id="FWWZ01000001">
    <property type="protein sequence ID" value="SMC08580.1"/>
    <property type="molecule type" value="Genomic_DNA"/>
</dbReference>
<accession>A0A1W1WRF1</accession>
<keyword evidence="1" id="KW-0472">Membrane</keyword>
<organism evidence="2 3">
    <name type="scientific">Nitratiruptor tergarcus DSM 16512</name>
    <dbReference type="NCBI Taxonomy" id="1069081"/>
    <lineage>
        <taxon>Bacteria</taxon>
        <taxon>Pseudomonadati</taxon>
        <taxon>Campylobacterota</taxon>
        <taxon>Epsilonproteobacteria</taxon>
        <taxon>Nautiliales</taxon>
        <taxon>Nitratiruptoraceae</taxon>
        <taxon>Nitratiruptor</taxon>
    </lineage>
</organism>
<sequence>MLTDFFREELVFILIALFVFAIAVFVVTRPFVEVNAKKVLSIIGIFLLVGLIAHYTWRLHHMESVKKAFAAGKNILCIDKTNKIGYVLINRGEWKIVNDEFVHPEFPRAYNIRQCVVE</sequence>